<dbReference type="EMBL" id="CP073355">
    <property type="protein sequence ID" value="URA10802.1"/>
    <property type="molecule type" value="Genomic_DNA"/>
</dbReference>
<gene>
    <name evidence="6" type="ORF">KDW03_03075</name>
</gene>
<keyword evidence="7" id="KW-1185">Reference proteome</keyword>
<sequence length="297" mass="33352">MPRCCVIYNPVAGEGAARAILSRVLEFLYQKQGTHEVAVYATEGNNHATLLAEKAYKMGHREFLCIGGDGTFNEMCQPLVGRTDMRVSFVATGTGNDLARAFGFSSSFSVQEWENFFDDDAALIDVGKCNERYFFNMMGIGFDALVASEFRKWGWIPRRWRYYPPIFKNLLFYQGHPMSINGNKTTIFLLAVGNGRSSGGGVQLAPEARLNDGQLDLCWIENVGIFQRIKNLLATLKGKHTSLPFVHMSRFQTLSLSSPQEALTHIDGESFCLSRWEISLVPQALPVFVRKNEAWLI</sequence>
<organism evidence="6 7">
    <name type="scientific">Thermospira aquatica</name>
    <dbReference type="NCBI Taxonomy" id="2828656"/>
    <lineage>
        <taxon>Bacteria</taxon>
        <taxon>Pseudomonadati</taxon>
        <taxon>Spirochaetota</taxon>
        <taxon>Spirochaetia</taxon>
        <taxon>Brevinematales</taxon>
        <taxon>Thermospiraceae</taxon>
        <taxon>Thermospira</taxon>
    </lineage>
</organism>
<accession>A0AAX3BER5</accession>
<evidence type="ECO:0000256" key="2">
    <source>
        <dbReference type="ARBA" id="ARBA00022741"/>
    </source>
</evidence>
<feature type="domain" description="DAGKc" evidence="5">
    <location>
        <begin position="1"/>
        <end position="133"/>
    </location>
</feature>
<dbReference type="KEGG" id="taqu:KDW03_03075"/>
<dbReference type="GO" id="GO:0016301">
    <property type="term" value="F:kinase activity"/>
    <property type="evidence" value="ECO:0007669"/>
    <property type="project" value="UniProtKB-KW"/>
</dbReference>
<evidence type="ECO:0000256" key="3">
    <source>
        <dbReference type="ARBA" id="ARBA00022777"/>
    </source>
</evidence>
<dbReference type="InterPro" id="IPR050187">
    <property type="entry name" value="Lipid_Phosphate_FormReg"/>
</dbReference>
<evidence type="ECO:0000313" key="6">
    <source>
        <dbReference type="EMBL" id="URA10802.1"/>
    </source>
</evidence>
<keyword evidence="3 6" id="KW-0418">Kinase</keyword>
<dbReference type="GO" id="GO:0008654">
    <property type="term" value="P:phospholipid biosynthetic process"/>
    <property type="evidence" value="ECO:0007669"/>
    <property type="project" value="InterPro"/>
</dbReference>
<reference evidence="6" key="1">
    <citation type="submission" date="2021-04" db="EMBL/GenBank/DDBJ databases">
        <authorList>
            <person name="Postec A."/>
        </authorList>
    </citation>
    <scope>NUCLEOTIDE SEQUENCE</scope>
    <source>
        <strain evidence="6">F1F22</strain>
    </source>
</reference>
<evidence type="ECO:0000256" key="1">
    <source>
        <dbReference type="ARBA" id="ARBA00022679"/>
    </source>
</evidence>
<dbReference type="PANTHER" id="PTHR12358">
    <property type="entry name" value="SPHINGOSINE KINASE"/>
    <property type="match status" value="1"/>
</dbReference>
<dbReference type="PANTHER" id="PTHR12358:SF54">
    <property type="entry name" value="SPHINGOSINE KINASE RELATED PROTEIN"/>
    <property type="match status" value="1"/>
</dbReference>
<dbReference type="InterPro" id="IPR016064">
    <property type="entry name" value="NAD/diacylglycerol_kinase_sf"/>
</dbReference>
<dbReference type="PROSITE" id="PS50146">
    <property type="entry name" value="DAGK"/>
    <property type="match status" value="1"/>
</dbReference>
<dbReference type="InterPro" id="IPR005218">
    <property type="entry name" value="Diacylglycerol/lipid_kinase"/>
</dbReference>
<evidence type="ECO:0000313" key="7">
    <source>
        <dbReference type="Proteomes" id="UP001056539"/>
    </source>
</evidence>
<dbReference type="InterPro" id="IPR045540">
    <property type="entry name" value="YegS/DAGK_C"/>
</dbReference>
<dbReference type="AlphaFoldDB" id="A0AAX3BER5"/>
<dbReference type="InterPro" id="IPR017438">
    <property type="entry name" value="ATP-NAD_kinase_N"/>
</dbReference>
<proteinExistence type="predicted"/>
<dbReference type="Proteomes" id="UP001056539">
    <property type="component" value="Chromosome"/>
</dbReference>
<name>A0AAX3BER5_9SPIR</name>
<dbReference type="RefSeq" id="WP_271435930.1">
    <property type="nucleotide sequence ID" value="NZ_CP073355.1"/>
</dbReference>
<keyword evidence="2" id="KW-0547">Nucleotide-binding</keyword>
<keyword evidence="1" id="KW-0808">Transferase</keyword>
<protein>
    <submittedName>
        <fullName evidence="6">Diacylglycerol kinase family lipid kinase</fullName>
    </submittedName>
</protein>
<dbReference type="Pfam" id="PF19279">
    <property type="entry name" value="YegS_C"/>
    <property type="match status" value="1"/>
</dbReference>
<dbReference type="GO" id="GO:0005524">
    <property type="term" value="F:ATP binding"/>
    <property type="evidence" value="ECO:0007669"/>
    <property type="project" value="UniProtKB-KW"/>
</dbReference>
<evidence type="ECO:0000259" key="5">
    <source>
        <dbReference type="PROSITE" id="PS50146"/>
    </source>
</evidence>
<dbReference type="Gene3D" id="3.40.50.10330">
    <property type="entry name" value="Probable inorganic polyphosphate/atp-NAD kinase, domain 1"/>
    <property type="match status" value="1"/>
</dbReference>
<keyword evidence="4" id="KW-0067">ATP-binding</keyword>
<dbReference type="Pfam" id="PF00781">
    <property type="entry name" value="DAGK_cat"/>
    <property type="match status" value="1"/>
</dbReference>
<dbReference type="NCBIfam" id="TIGR00147">
    <property type="entry name" value="YegS/Rv2252/BmrU family lipid kinase"/>
    <property type="match status" value="1"/>
</dbReference>
<dbReference type="SUPFAM" id="SSF111331">
    <property type="entry name" value="NAD kinase/diacylglycerol kinase-like"/>
    <property type="match status" value="1"/>
</dbReference>
<reference evidence="6" key="2">
    <citation type="submission" date="2022-06" db="EMBL/GenBank/DDBJ databases">
        <title>Thermospira aquatica gen. nov., sp. nov.</title>
        <authorList>
            <person name="Ben Ali Gam Z."/>
            <person name="Labat M."/>
        </authorList>
    </citation>
    <scope>NUCLEOTIDE SEQUENCE</scope>
    <source>
        <strain evidence="6">F1F22</strain>
    </source>
</reference>
<dbReference type="Gene3D" id="2.60.200.40">
    <property type="match status" value="1"/>
</dbReference>
<dbReference type="InterPro" id="IPR001206">
    <property type="entry name" value="Diacylglycerol_kinase_cat_dom"/>
</dbReference>
<evidence type="ECO:0000256" key="4">
    <source>
        <dbReference type="ARBA" id="ARBA00022840"/>
    </source>
</evidence>